<name>A0AAJ1ICR9_9SPIO</name>
<dbReference type="PANTHER" id="PTHR43278">
    <property type="entry name" value="NAD(P)H-DEPENDENT FMN-CONTAINING OXIDOREDUCTASE YWQN-RELATED"/>
    <property type="match status" value="1"/>
</dbReference>
<evidence type="ECO:0000256" key="1">
    <source>
        <dbReference type="ARBA" id="ARBA00022630"/>
    </source>
</evidence>
<proteinExistence type="predicted"/>
<accession>A0AAJ1ICR9</accession>
<dbReference type="InterPro" id="IPR005025">
    <property type="entry name" value="FMN_Rdtase-like_dom"/>
</dbReference>
<dbReference type="PANTHER" id="PTHR43278:SF4">
    <property type="entry name" value="NAD(P)H-DEPENDENT FMN-CONTAINING OXIDOREDUCTASE YWQN-RELATED"/>
    <property type="match status" value="1"/>
</dbReference>
<dbReference type="GO" id="GO:0016491">
    <property type="term" value="F:oxidoreductase activity"/>
    <property type="evidence" value="ECO:0007669"/>
    <property type="project" value="InterPro"/>
</dbReference>
<protein>
    <submittedName>
        <fullName evidence="4">Flavodoxin family protein</fullName>
    </submittedName>
</protein>
<evidence type="ECO:0000313" key="4">
    <source>
        <dbReference type="EMBL" id="MDC7226844.1"/>
    </source>
</evidence>
<keyword evidence="2" id="KW-0288">FMN</keyword>
<dbReference type="Proteomes" id="UP001221217">
    <property type="component" value="Unassembled WGS sequence"/>
</dbReference>
<sequence>MKILAINGSPRKGGNTEIILNEVMKPLKEAGWDTELIKIGGTPMRGCLGCRKCFDKSDGTCIVAADMFNEIVPKAFEADALLLGSPTFYADVSSEMKAFIDRLGYVAAANGRALKGKIGASVSAVRRGGSIHAVDSMNHLFPISGMIIPGATYWNMVYGRGPGEVTSDEEGMANMRNLGRAIDWLAKATVHALDSFPEFE</sequence>
<organism evidence="4 5">
    <name type="scientific">Candidatus Thalassospirochaeta sargassi</name>
    <dbReference type="NCBI Taxonomy" id="3119039"/>
    <lineage>
        <taxon>Bacteria</taxon>
        <taxon>Pseudomonadati</taxon>
        <taxon>Spirochaetota</taxon>
        <taxon>Spirochaetia</taxon>
        <taxon>Spirochaetales</taxon>
        <taxon>Spirochaetaceae</taxon>
        <taxon>Candidatus Thalassospirochaeta</taxon>
    </lineage>
</organism>
<evidence type="ECO:0000256" key="2">
    <source>
        <dbReference type="ARBA" id="ARBA00022643"/>
    </source>
</evidence>
<evidence type="ECO:0000259" key="3">
    <source>
        <dbReference type="Pfam" id="PF03358"/>
    </source>
</evidence>
<dbReference type="Gene3D" id="3.40.50.360">
    <property type="match status" value="1"/>
</dbReference>
<comment type="caution">
    <text evidence="4">The sequence shown here is derived from an EMBL/GenBank/DDBJ whole genome shotgun (WGS) entry which is preliminary data.</text>
</comment>
<feature type="domain" description="NADPH-dependent FMN reductase-like" evidence="3">
    <location>
        <begin position="1"/>
        <end position="156"/>
    </location>
</feature>
<reference evidence="4 5" key="1">
    <citation type="submission" date="2022-12" db="EMBL/GenBank/DDBJ databases">
        <title>Metagenome assembled genome from gulf of manar.</title>
        <authorList>
            <person name="Kohli P."/>
            <person name="Pk S."/>
            <person name="Venkata Ramana C."/>
            <person name="Sasikala C."/>
        </authorList>
    </citation>
    <scope>NUCLEOTIDE SEQUENCE [LARGE SCALE GENOMIC DNA]</scope>
    <source>
        <strain evidence="4">JB008</strain>
    </source>
</reference>
<keyword evidence="1" id="KW-0285">Flavoprotein</keyword>
<dbReference type="SUPFAM" id="SSF52218">
    <property type="entry name" value="Flavoproteins"/>
    <property type="match status" value="1"/>
</dbReference>
<dbReference type="InterPro" id="IPR051796">
    <property type="entry name" value="ISF_SsuE-like"/>
</dbReference>
<dbReference type="Pfam" id="PF03358">
    <property type="entry name" value="FMN_red"/>
    <property type="match status" value="1"/>
</dbReference>
<dbReference type="InterPro" id="IPR029039">
    <property type="entry name" value="Flavoprotein-like_sf"/>
</dbReference>
<dbReference type="EMBL" id="JAQQAL010000017">
    <property type="protein sequence ID" value="MDC7226844.1"/>
    <property type="molecule type" value="Genomic_DNA"/>
</dbReference>
<evidence type="ECO:0000313" key="5">
    <source>
        <dbReference type="Proteomes" id="UP001221217"/>
    </source>
</evidence>
<gene>
    <name evidence="4" type="ORF">PQJ61_08760</name>
</gene>
<dbReference type="AlphaFoldDB" id="A0AAJ1ICR9"/>